<dbReference type="InterPro" id="IPR019236">
    <property type="entry name" value="APP1_cat"/>
</dbReference>
<dbReference type="EMBL" id="JAHZSV010000013">
    <property type="protein sequence ID" value="MBW8200317.1"/>
    <property type="molecule type" value="Genomic_DNA"/>
</dbReference>
<dbReference type="Pfam" id="PF09949">
    <property type="entry name" value="APP1_cat"/>
    <property type="match status" value="1"/>
</dbReference>
<dbReference type="Proteomes" id="UP001196136">
    <property type="component" value="Unassembled WGS sequence"/>
</dbReference>
<name>A0ABS7EU37_9FLAO</name>
<sequence length="323" mass="37266">MKVDISIYRGYMNNKELIISGHVFKSWAPSQYSIERRAIKHAFSILKMFTVKPLSNEKVTLQFQGESVSTKTMKDGYFNFRIPFDKPLTSGWYPCSVRCDYGKFNIVTNGEILKPHTGRYGIISDIDDTFLISHSSNIFKKLYVMLTQNIDKRKIFDDVPSHYQALSMAGLKDNNSFNSFFYVSSSEWNLYSFIVAIANKYRLPKAVVKLKKIKTGLGDFFFTGGGSHDHKFEKIKDIISFYPELDYVLLGDDSQKDPYLYERICKVFPKNIKAIYIRQTGNKPKEKVKSILKNVRSLNVKYLYFNNSSDAIAHSKDIGIIEK</sequence>
<accession>A0ABS7EU37</accession>
<organism evidence="2 3">
    <name type="scientific">Flagellimonas abyssi</name>
    <dbReference type="NCBI Taxonomy" id="2864871"/>
    <lineage>
        <taxon>Bacteria</taxon>
        <taxon>Pseudomonadati</taxon>
        <taxon>Bacteroidota</taxon>
        <taxon>Flavobacteriia</taxon>
        <taxon>Flavobacteriales</taxon>
        <taxon>Flavobacteriaceae</taxon>
        <taxon>Flagellimonas</taxon>
    </lineage>
</organism>
<proteinExistence type="predicted"/>
<evidence type="ECO:0000259" key="1">
    <source>
        <dbReference type="Pfam" id="PF09949"/>
    </source>
</evidence>
<protein>
    <submittedName>
        <fullName evidence="2">App1 family protein</fullName>
    </submittedName>
</protein>
<dbReference type="PANTHER" id="PTHR28208">
    <property type="entry name" value="PHOSPHATIDATE PHOSPHATASE APP1"/>
    <property type="match status" value="1"/>
</dbReference>
<keyword evidence="3" id="KW-1185">Reference proteome</keyword>
<reference evidence="2 3" key="1">
    <citation type="submission" date="2021-08" db="EMBL/GenBank/DDBJ databases">
        <title>Muricauda profundi sp. nov., a marine bacterium isolated from deep seawater of the Mariana Trench.</title>
        <authorList>
            <person name="Wei Y."/>
        </authorList>
    </citation>
    <scope>NUCLEOTIDE SEQUENCE [LARGE SCALE GENOMIC DNA]</scope>
    <source>
        <strain evidence="2 3">W52</strain>
    </source>
</reference>
<dbReference type="InterPro" id="IPR052935">
    <property type="entry name" value="Mg2+_PAP"/>
</dbReference>
<feature type="domain" description="Phosphatidate phosphatase APP1 catalytic" evidence="1">
    <location>
        <begin position="120"/>
        <end position="279"/>
    </location>
</feature>
<gene>
    <name evidence="2" type="ORF">K1F36_10790</name>
</gene>
<comment type="caution">
    <text evidence="2">The sequence shown here is derived from an EMBL/GenBank/DDBJ whole genome shotgun (WGS) entry which is preliminary data.</text>
</comment>
<evidence type="ECO:0000313" key="2">
    <source>
        <dbReference type="EMBL" id="MBW8200317.1"/>
    </source>
</evidence>
<dbReference type="PANTHER" id="PTHR28208:SF3">
    <property type="entry name" value="PHOSPHATIDATE PHOSPHATASE APP1"/>
    <property type="match status" value="1"/>
</dbReference>
<evidence type="ECO:0000313" key="3">
    <source>
        <dbReference type="Proteomes" id="UP001196136"/>
    </source>
</evidence>